<name>A0ABY7ITA8_STRNI</name>
<keyword evidence="2" id="KW-1185">Reference proteome</keyword>
<dbReference type="GeneID" id="301329367"/>
<dbReference type="EMBL" id="CP114203">
    <property type="protein sequence ID" value="WAU02176.1"/>
    <property type="molecule type" value="Genomic_DNA"/>
</dbReference>
<protein>
    <submittedName>
        <fullName evidence="1">Uncharacterized protein</fullName>
    </submittedName>
</protein>
<accession>A0ABY7ITA8</accession>
<dbReference type="RefSeq" id="WP_266450472.1">
    <property type="nucleotide sequence ID" value="NZ_CP114203.1"/>
</dbReference>
<gene>
    <name evidence="1" type="ORF">STRNI_000150</name>
</gene>
<evidence type="ECO:0000313" key="1">
    <source>
        <dbReference type="EMBL" id="WAU02176.1"/>
    </source>
</evidence>
<evidence type="ECO:0000313" key="2">
    <source>
        <dbReference type="Proteomes" id="UP001210169"/>
    </source>
</evidence>
<sequence>MIGPNAEYHADFDGAFPENAELDEGQQWSWRVSFSDPGNKRLSLDHAMVLKGIDRIVYGEAKGAEGFRYLHIQQCFTEPTPE</sequence>
<proteinExistence type="predicted"/>
<organism evidence="1 2">
    <name type="scientific">Streptomyces nigrescens</name>
    <dbReference type="NCBI Taxonomy" id="1920"/>
    <lineage>
        <taxon>Bacteria</taxon>
        <taxon>Bacillati</taxon>
        <taxon>Actinomycetota</taxon>
        <taxon>Actinomycetes</taxon>
        <taxon>Kitasatosporales</taxon>
        <taxon>Streptomycetaceae</taxon>
        <taxon>Streptomyces</taxon>
    </lineage>
</organism>
<reference evidence="1 2" key="1">
    <citation type="submission" date="2022-12" db="EMBL/GenBank/DDBJ databases">
        <authorList>
            <person name="Ruckert C."/>
            <person name="Busche T."/>
            <person name="Kalinowski J."/>
            <person name="Wittmann C."/>
        </authorList>
    </citation>
    <scope>NUCLEOTIDE SEQUENCE [LARGE SCALE GENOMIC DNA]</scope>
    <source>
        <strain evidence="1 2">DSM 40276</strain>
    </source>
</reference>
<dbReference type="Proteomes" id="UP001210169">
    <property type="component" value="Chromosome"/>
</dbReference>